<keyword evidence="3" id="KW-1185">Reference proteome</keyword>
<keyword evidence="1" id="KW-0472">Membrane</keyword>
<dbReference type="Proteomes" id="UP001138681">
    <property type="component" value="Unassembled WGS sequence"/>
</dbReference>
<proteinExistence type="predicted"/>
<dbReference type="AlphaFoldDB" id="A0A9X1F2A7"/>
<gene>
    <name evidence="2" type="ORF">KCG46_00420</name>
</gene>
<evidence type="ECO:0000313" key="3">
    <source>
        <dbReference type="Proteomes" id="UP001138681"/>
    </source>
</evidence>
<feature type="transmembrane region" description="Helical" evidence="1">
    <location>
        <begin position="48"/>
        <end position="65"/>
    </location>
</feature>
<keyword evidence="1" id="KW-1133">Transmembrane helix</keyword>
<evidence type="ECO:0000313" key="2">
    <source>
        <dbReference type="EMBL" id="MBV7258033.1"/>
    </source>
</evidence>
<sequence length="128" mass="13461">MSEGRLGAPVGGTEIGSFWRIFFWAAALFNFLIGLAGMLAPVPSIDERIIGLLVFCFGVIYALVARDPQRYAKVLWAGVIGKLGVVGLMLPTVLGGDGGALSIVILSLDAVFALGFLAFLFLGRSGEV</sequence>
<dbReference type="RefSeq" id="WP_218403409.1">
    <property type="nucleotide sequence ID" value="NZ_JAGSPC010000001.1"/>
</dbReference>
<comment type="caution">
    <text evidence="2">The sequence shown here is derived from an EMBL/GenBank/DDBJ whole genome shotgun (WGS) entry which is preliminary data.</text>
</comment>
<name>A0A9X1F2A7_9SPHN</name>
<keyword evidence="1" id="KW-0812">Transmembrane</keyword>
<reference evidence="2" key="1">
    <citation type="submission" date="2021-04" db="EMBL/GenBank/DDBJ databases">
        <authorList>
            <person name="Pira H."/>
            <person name="Risdian C."/>
            <person name="Wink J."/>
        </authorList>
    </citation>
    <scope>NUCLEOTIDE SEQUENCE</scope>
    <source>
        <strain evidence="2">WH158</strain>
    </source>
</reference>
<feature type="transmembrane region" description="Helical" evidence="1">
    <location>
        <begin position="74"/>
        <end position="94"/>
    </location>
</feature>
<accession>A0A9X1F2A7</accession>
<feature type="transmembrane region" description="Helical" evidence="1">
    <location>
        <begin position="100"/>
        <end position="122"/>
    </location>
</feature>
<dbReference type="EMBL" id="JAGSPC010000001">
    <property type="protein sequence ID" value="MBV7258033.1"/>
    <property type="molecule type" value="Genomic_DNA"/>
</dbReference>
<organism evidence="2 3">
    <name type="scientific">Erythrobacter crassostreae</name>
    <dbReference type="NCBI Taxonomy" id="2828328"/>
    <lineage>
        <taxon>Bacteria</taxon>
        <taxon>Pseudomonadati</taxon>
        <taxon>Pseudomonadota</taxon>
        <taxon>Alphaproteobacteria</taxon>
        <taxon>Sphingomonadales</taxon>
        <taxon>Erythrobacteraceae</taxon>
        <taxon>Erythrobacter/Porphyrobacter group</taxon>
        <taxon>Erythrobacter</taxon>
    </lineage>
</organism>
<feature type="transmembrane region" description="Helical" evidence="1">
    <location>
        <begin position="21"/>
        <end position="42"/>
    </location>
</feature>
<protein>
    <submittedName>
        <fullName evidence="2">Uncharacterized protein</fullName>
    </submittedName>
</protein>
<evidence type="ECO:0000256" key="1">
    <source>
        <dbReference type="SAM" id="Phobius"/>
    </source>
</evidence>